<dbReference type="RefSeq" id="XP_067545667.1">
    <property type="nucleotide sequence ID" value="XM_067689511.1"/>
</dbReference>
<reference evidence="3 4" key="1">
    <citation type="submission" date="2016-02" db="EMBL/GenBank/DDBJ databases">
        <title>Discovery of a natural microsporidian pathogen with a broad tissue tropism in Caenorhabditis elegans.</title>
        <authorList>
            <person name="Luallen R.J."/>
            <person name="Reinke A.W."/>
            <person name="Tong L."/>
            <person name="Botts M.R."/>
            <person name="Felix M.-A."/>
            <person name="Troemel E.R."/>
        </authorList>
    </citation>
    <scope>NUCLEOTIDE SEQUENCE [LARGE SCALE GENOMIC DNA]</scope>
    <source>
        <strain evidence="3 4">JUm2807</strain>
    </source>
</reference>
<protein>
    <submittedName>
        <fullName evidence="3">Uncharacterized protein</fullName>
    </submittedName>
</protein>
<proteinExistence type="predicted"/>
<dbReference type="Proteomes" id="UP000185944">
    <property type="component" value="Unassembled WGS sequence"/>
</dbReference>
<keyword evidence="2" id="KW-0732">Signal</keyword>
<gene>
    <name evidence="3" type="ORF">NEDG_02093</name>
</gene>
<dbReference type="VEuPathDB" id="MicrosporidiaDB:NEDG_02093"/>
<dbReference type="OrthoDB" id="2187363at2759"/>
<name>A0A177EJL0_9MICR</name>
<dbReference type="GeneID" id="93648443"/>
<feature type="compositionally biased region" description="Basic and acidic residues" evidence="1">
    <location>
        <begin position="339"/>
        <end position="348"/>
    </location>
</feature>
<feature type="signal peptide" evidence="2">
    <location>
        <begin position="1"/>
        <end position="19"/>
    </location>
</feature>
<evidence type="ECO:0000313" key="4">
    <source>
        <dbReference type="Proteomes" id="UP000185944"/>
    </source>
</evidence>
<sequence>MRKNTFALAVCFLSDYARCLVNTYERPAFGNGVPGYFYNVGGKMYLTKKKSEHDSFVWIGGTPDPKSATKLMIQRQSIHGYTSNLIISEDFDDVQLRKTRLHPGRSKNTFHGFPSFSLIDGWKHPHVVLSVSTASPSNWFSFSPPVILENNAFRVYAGNKCLAMEREGYLFVQECISYPEERRNMQLFTWLSEEQYTSVKGVPVKREPGTLLYRRPMKVVPRAHNLRTLVDPYDLEPPIQARLRHYPTARAFKNLATAQYLTQDLYNRHPNHPEDEEADSNYSSLENSSKPLLPQSLPITRPETNPNTNAAINTVSPPFNISEKLPKHSTLQDQPAPEPETKPEHRSAPETYPTPKTN</sequence>
<comment type="caution">
    <text evidence="3">The sequence shown here is derived from an EMBL/GenBank/DDBJ whole genome shotgun (WGS) entry which is preliminary data.</text>
</comment>
<keyword evidence="4" id="KW-1185">Reference proteome</keyword>
<evidence type="ECO:0000313" key="3">
    <source>
        <dbReference type="EMBL" id="OAG32174.1"/>
    </source>
</evidence>
<evidence type="ECO:0000256" key="1">
    <source>
        <dbReference type="SAM" id="MobiDB-lite"/>
    </source>
</evidence>
<evidence type="ECO:0000256" key="2">
    <source>
        <dbReference type="SAM" id="SignalP"/>
    </source>
</evidence>
<feature type="compositionally biased region" description="Polar residues" evidence="1">
    <location>
        <begin position="280"/>
        <end position="290"/>
    </location>
</feature>
<dbReference type="EMBL" id="LTDL01000011">
    <property type="protein sequence ID" value="OAG32174.1"/>
    <property type="molecule type" value="Genomic_DNA"/>
</dbReference>
<accession>A0A177EJL0</accession>
<feature type="chain" id="PRO_5008060455" evidence="2">
    <location>
        <begin position="20"/>
        <end position="358"/>
    </location>
</feature>
<feature type="compositionally biased region" description="Polar residues" evidence="1">
    <location>
        <begin position="302"/>
        <end position="319"/>
    </location>
</feature>
<organism evidence="3 4">
    <name type="scientific">Nematocida displodere</name>
    <dbReference type="NCBI Taxonomy" id="1805483"/>
    <lineage>
        <taxon>Eukaryota</taxon>
        <taxon>Fungi</taxon>
        <taxon>Fungi incertae sedis</taxon>
        <taxon>Microsporidia</taxon>
        <taxon>Nematocida</taxon>
    </lineage>
</organism>
<dbReference type="AlphaFoldDB" id="A0A177EJL0"/>
<feature type="region of interest" description="Disordered" evidence="1">
    <location>
        <begin position="267"/>
        <end position="358"/>
    </location>
</feature>